<evidence type="ECO:0000256" key="8">
    <source>
        <dbReference type="HAMAP-Rule" id="MF_00500"/>
    </source>
</evidence>
<dbReference type="GO" id="GO:0070181">
    <property type="term" value="F:small ribosomal subunit rRNA binding"/>
    <property type="evidence" value="ECO:0007669"/>
    <property type="project" value="TreeGrafter"/>
</dbReference>
<evidence type="ECO:0000256" key="1">
    <source>
        <dbReference type="ARBA" id="ARBA00003134"/>
    </source>
</evidence>
<keyword evidence="3 8" id="KW-0699">rRNA-binding</keyword>
<evidence type="ECO:0000256" key="5">
    <source>
        <dbReference type="ARBA" id="ARBA00022980"/>
    </source>
</evidence>
<dbReference type="KEGG" id="ccl:Clocl_2536"/>
<accession>G8M0M5</accession>
<evidence type="ECO:0000313" key="10">
    <source>
        <dbReference type="Proteomes" id="UP000005435"/>
    </source>
</evidence>
<dbReference type="FunFam" id="1.20.58.110:FF:000001">
    <property type="entry name" value="30S ribosomal protein S20"/>
    <property type="match status" value="1"/>
</dbReference>
<evidence type="ECO:0000313" key="9">
    <source>
        <dbReference type="EMBL" id="AEV69106.1"/>
    </source>
</evidence>
<dbReference type="InterPro" id="IPR002583">
    <property type="entry name" value="Ribosomal_bS20"/>
</dbReference>
<dbReference type="NCBIfam" id="TIGR00029">
    <property type="entry name" value="S20"/>
    <property type="match status" value="1"/>
</dbReference>
<dbReference type="Gene3D" id="1.20.58.110">
    <property type="entry name" value="Ribosomal protein S20"/>
    <property type="match status" value="1"/>
</dbReference>
<dbReference type="Proteomes" id="UP000005435">
    <property type="component" value="Chromosome"/>
</dbReference>
<organism evidence="9 10">
    <name type="scientific">Acetivibrio clariflavus (strain DSM 19732 / NBRC 101661 / EBR45)</name>
    <name type="common">Clostridium clariflavum</name>
    <dbReference type="NCBI Taxonomy" id="720554"/>
    <lineage>
        <taxon>Bacteria</taxon>
        <taxon>Bacillati</taxon>
        <taxon>Bacillota</taxon>
        <taxon>Clostridia</taxon>
        <taxon>Eubacteriales</taxon>
        <taxon>Oscillospiraceae</taxon>
        <taxon>Acetivibrio</taxon>
    </lineage>
</organism>
<gene>
    <name evidence="8" type="primary">rpsT</name>
    <name evidence="9" type="ordered locus">Clocl_2536</name>
</gene>
<reference evidence="10" key="1">
    <citation type="submission" date="2011-12" db="EMBL/GenBank/DDBJ databases">
        <title>Complete sequence of Clostridium clariflavum DSM 19732.</title>
        <authorList>
            <consortium name="US DOE Joint Genome Institute"/>
            <person name="Lucas S."/>
            <person name="Han J."/>
            <person name="Lapidus A."/>
            <person name="Cheng J.-F."/>
            <person name="Goodwin L."/>
            <person name="Pitluck S."/>
            <person name="Peters L."/>
            <person name="Teshima H."/>
            <person name="Detter J.C."/>
            <person name="Han C."/>
            <person name="Tapia R."/>
            <person name="Land M."/>
            <person name="Hauser L."/>
            <person name="Kyrpides N."/>
            <person name="Ivanova N."/>
            <person name="Pagani I."/>
            <person name="Kitzmiller T."/>
            <person name="Lynd L."/>
            <person name="Izquierdo J."/>
            <person name="Woyke T."/>
        </authorList>
    </citation>
    <scope>NUCLEOTIDE SEQUENCE [LARGE SCALE GENOMIC DNA]</scope>
    <source>
        <strain evidence="10">DSM 19732 / NBRC 101661 / EBR45</strain>
    </source>
</reference>
<evidence type="ECO:0000256" key="7">
    <source>
        <dbReference type="ARBA" id="ARBA00035136"/>
    </source>
</evidence>
<evidence type="ECO:0000256" key="2">
    <source>
        <dbReference type="ARBA" id="ARBA00007634"/>
    </source>
</evidence>
<protein>
    <recommendedName>
        <fullName evidence="7 8">Small ribosomal subunit protein bS20</fullName>
    </recommendedName>
</protein>
<dbReference type="PANTHER" id="PTHR33398:SF1">
    <property type="entry name" value="SMALL RIBOSOMAL SUBUNIT PROTEIN BS20C"/>
    <property type="match status" value="1"/>
</dbReference>
<dbReference type="GO" id="GO:0015935">
    <property type="term" value="C:small ribosomal subunit"/>
    <property type="evidence" value="ECO:0007669"/>
    <property type="project" value="TreeGrafter"/>
</dbReference>
<dbReference type="PANTHER" id="PTHR33398">
    <property type="entry name" value="30S RIBOSOMAL PROTEIN S20"/>
    <property type="match status" value="1"/>
</dbReference>
<comment type="similarity">
    <text evidence="2 8">Belongs to the bacterial ribosomal protein bS20 family.</text>
</comment>
<dbReference type="OrthoDB" id="9808392at2"/>
<keyword evidence="6 8" id="KW-0687">Ribonucleoprotein</keyword>
<keyword evidence="10" id="KW-1185">Reference proteome</keyword>
<reference evidence="9 10" key="2">
    <citation type="journal article" date="2012" name="Stand. Genomic Sci.">
        <title>Complete Genome Sequence of Clostridium clariflavum DSM 19732.</title>
        <authorList>
            <person name="Izquierdo J.A."/>
            <person name="Goodwin L."/>
            <person name="Davenport K.W."/>
            <person name="Teshima H."/>
            <person name="Bruce D."/>
            <person name="Detter C."/>
            <person name="Tapia R."/>
            <person name="Han S."/>
            <person name="Land M."/>
            <person name="Hauser L."/>
            <person name="Jeffries C.D."/>
            <person name="Han J."/>
            <person name="Pitluck S."/>
            <person name="Nolan M."/>
            <person name="Chen A."/>
            <person name="Huntemann M."/>
            <person name="Mavromatis K."/>
            <person name="Mikhailova N."/>
            <person name="Liolios K."/>
            <person name="Woyke T."/>
            <person name="Lynd L.R."/>
        </authorList>
    </citation>
    <scope>NUCLEOTIDE SEQUENCE [LARGE SCALE GENOMIC DNA]</scope>
    <source>
        <strain evidence="10">DSM 19732 / NBRC 101661 / EBR45</strain>
    </source>
</reference>
<proteinExistence type="inferred from homology"/>
<dbReference type="GO" id="GO:0006412">
    <property type="term" value="P:translation"/>
    <property type="evidence" value="ECO:0007669"/>
    <property type="project" value="UniProtKB-UniRule"/>
</dbReference>
<evidence type="ECO:0000256" key="4">
    <source>
        <dbReference type="ARBA" id="ARBA00022884"/>
    </source>
</evidence>
<dbReference type="eggNOG" id="COG0268">
    <property type="taxonomic scope" value="Bacteria"/>
</dbReference>
<dbReference type="GO" id="GO:0005829">
    <property type="term" value="C:cytosol"/>
    <property type="evidence" value="ECO:0007669"/>
    <property type="project" value="TreeGrafter"/>
</dbReference>
<evidence type="ECO:0000256" key="6">
    <source>
        <dbReference type="ARBA" id="ARBA00023274"/>
    </source>
</evidence>
<dbReference type="HOGENOM" id="CLU_160655_1_0_9"/>
<dbReference type="RefSeq" id="WP_014255671.1">
    <property type="nucleotide sequence ID" value="NC_016627.1"/>
</dbReference>
<comment type="function">
    <text evidence="1 8">Binds directly to 16S ribosomal RNA.</text>
</comment>
<dbReference type="Pfam" id="PF01649">
    <property type="entry name" value="Ribosomal_S20p"/>
    <property type="match status" value="1"/>
</dbReference>
<dbReference type="InterPro" id="IPR036510">
    <property type="entry name" value="Ribosomal_bS20_sf"/>
</dbReference>
<evidence type="ECO:0000256" key="3">
    <source>
        <dbReference type="ARBA" id="ARBA00022730"/>
    </source>
</evidence>
<dbReference type="GO" id="GO:0003735">
    <property type="term" value="F:structural constituent of ribosome"/>
    <property type="evidence" value="ECO:0007669"/>
    <property type="project" value="InterPro"/>
</dbReference>
<dbReference type="HAMAP" id="MF_00500">
    <property type="entry name" value="Ribosomal_bS20"/>
    <property type="match status" value="1"/>
</dbReference>
<dbReference type="STRING" id="720554.Clocl_2536"/>
<sequence>MPNIKSAIKRVKVSKNKALQNSIRKSILRTAIKKCKTAIASNDPEAVTLLKRAIETIDKAAAKNVIHKNTAARKKSKLVRAYNAAVKN</sequence>
<dbReference type="EMBL" id="CP003065">
    <property type="protein sequence ID" value="AEV69106.1"/>
    <property type="molecule type" value="Genomic_DNA"/>
</dbReference>
<dbReference type="AlphaFoldDB" id="G8M0M5"/>
<keyword evidence="5 8" id="KW-0689">Ribosomal protein</keyword>
<name>G8M0M5_ACECE</name>
<dbReference type="SUPFAM" id="SSF46992">
    <property type="entry name" value="Ribosomal protein S20"/>
    <property type="match status" value="1"/>
</dbReference>
<keyword evidence="4 8" id="KW-0694">RNA-binding</keyword>